<dbReference type="InterPro" id="IPR039480">
    <property type="entry name" value="C-C_Bond_Lyase-like"/>
</dbReference>
<dbReference type="Pfam" id="PF15617">
    <property type="entry name" value="C-C_Bond_Lyase"/>
    <property type="match status" value="1"/>
</dbReference>
<keyword evidence="2 4" id="KW-0479">Metal-binding</keyword>
<comment type="cofactor">
    <cofactor evidence="1">
        <name>Mg(2+)</name>
        <dbReference type="ChEBI" id="CHEBI:18420"/>
    </cofactor>
</comment>
<keyword evidence="3 4" id="KW-0460">Magnesium</keyword>
<name>A0A078M1N4_9BACL</name>
<dbReference type="HOGENOM" id="CLU_062194_0_0_9"/>
<evidence type="ECO:0000313" key="5">
    <source>
        <dbReference type="EMBL" id="CEA00139.1"/>
    </source>
</evidence>
<gene>
    <name evidence="5" type="ORF">BN1050_00478</name>
</gene>
<proteinExistence type="predicted"/>
<feature type="binding site" evidence="4">
    <location>
        <position position="195"/>
    </location>
    <ligand>
        <name>Mg(2+)</name>
        <dbReference type="ChEBI" id="CHEBI:18420"/>
    </ligand>
</feature>
<evidence type="ECO:0000256" key="2">
    <source>
        <dbReference type="ARBA" id="ARBA00022723"/>
    </source>
</evidence>
<dbReference type="PANTHER" id="PTHR32308">
    <property type="entry name" value="LYASE BETA SUBUNIT, PUTATIVE (AFU_ORTHOLOGUE AFUA_4G13030)-RELATED"/>
    <property type="match status" value="1"/>
</dbReference>
<evidence type="ECO:0000256" key="4">
    <source>
        <dbReference type="PIRSR" id="PIRSR015582-2"/>
    </source>
</evidence>
<evidence type="ECO:0008006" key="6">
    <source>
        <dbReference type="Google" id="ProtNLM"/>
    </source>
</evidence>
<dbReference type="InterPro" id="IPR040442">
    <property type="entry name" value="Pyrv_kinase-like_dom_sf"/>
</dbReference>
<accession>A0A078M1N4</accession>
<sequence>MHYFSHLPDALFAKRPTALTNMSPREHIAYGLGALLYMPATREDISTLITTQKFAYLRTLAICLEDAIADNEVEAAERSLLTHLAALPADGDLPFIFIRLRSPEQFVRLAPVLRAYAAVITGFIFPKFSTANAGAYFTTLATLNQGLVRPLYAMPILESTHVLYKEQRMAELLALKTCIDGYADWVLNIRIGATDLCGLYGLRRDARTPIYDIGLVRELITDTLNVFMRAPQAYVVSGPVWEYFDEASRAGLVREVQLDRANGIVGKTVIHPSHLAIVQALQAVTLEEYQDASAILAHSTTTNGVFSSEFRNKMNETKPHLRWAQKIAVRALVYGVLAHGKTYEDLCASL</sequence>
<organism evidence="5">
    <name type="scientific">Metalysinibacillus saudimassiliensis</name>
    <dbReference type="NCBI Taxonomy" id="1461583"/>
    <lineage>
        <taxon>Bacteria</taxon>
        <taxon>Bacillati</taxon>
        <taxon>Bacillota</taxon>
        <taxon>Bacilli</taxon>
        <taxon>Bacillales</taxon>
        <taxon>Caryophanaceae</taxon>
        <taxon>Metalysinibacillus</taxon>
    </lineage>
</organism>
<dbReference type="InterPro" id="IPR011206">
    <property type="entry name" value="Citrate_lyase_beta/mcl1/mcl2"/>
</dbReference>
<dbReference type="SUPFAM" id="SSF51621">
    <property type="entry name" value="Phosphoenolpyruvate/pyruvate domain"/>
    <property type="match status" value="1"/>
</dbReference>
<dbReference type="InterPro" id="IPR015813">
    <property type="entry name" value="Pyrv/PenolPyrv_kinase-like_dom"/>
</dbReference>
<dbReference type="GO" id="GO:0006107">
    <property type="term" value="P:oxaloacetate metabolic process"/>
    <property type="evidence" value="ECO:0007669"/>
    <property type="project" value="TreeGrafter"/>
</dbReference>
<dbReference type="PATRIC" id="fig|1461583.4.peg.449"/>
<protein>
    <recommendedName>
        <fullName evidence="6">Citrate lyase beta subunit</fullName>
    </recommendedName>
</protein>
<dbReference type="GO" id="GO:0003824">
    <property type="term" value="F:catalytic activity"/>
    <property type="evidence" value="ECO:0007669"/>
    <property type="project" value="InterPro"/>
</dbReference>
<dbReference type="GO" id="GO:0000287">
    <property type="term" value="F:magnesium ion binding"/>
    <property type="evidence" value="ECO:0007669"/>
    <property type="project" value="TreeGrafter"/>
</dbReference>
<evidence type="ECO:0000256" key="3">
    <source>
        <dbReference type="ARBA" id="ARBA00022842"/>
    </source>
</evidence>
<dbReference type="PANTHER" id="PTHR32308:SF10">
    <property type="entry name" value="CITRATE LYASE SUBUNIT BETA"/>
    <property type="match status" value="1"/>
</dbReference>
<dbReference type="Gene3D" id="3.20.20.60">
    <property type="entry name" value="Phosphoenolpyruvate-binding domains"/>
    <property type="match status" value="1"/>
</dbReference>
<dbReference type="PIRSF" id="PIRSF015582">
    <property type="entry name" value="Cit_lyase_B"/>
    <property type="match status" value="1"/>
</dbReference>
<dbReference type="AlphaFoldDB" id="A0A078M1N4"/>
<evidence type="ECO:0000256" key="1">
    <source>
        <dbReference type="ARBA" id="ARBA00001946"/>
    </source>
</evidence>
<dbReference type="EMBL" id="LN483073">
    <property type="protein sequence ID" value="CEA00139.1"/>
    <property type="molecule type" value="Genomic_DNA"/>
</dbReference>
<reference evidence="5" key="1">
    <citation type="submission" date="2014-07" db="EMBL/GenBank/DDBJ databases">
        <authorList>
            <person name="Urmite Genomes Urmite Genomes"/>
        </authorList>
    </citation>
    <scope>NUCLEOTIDE SEQUENCE</scope>
    <source>
        <strain evidence="5">13S34_air</strain>
    </source>
</reference>